<dbReference type="EMBL" id="MASJ01000016">
    <property type="protein sequence ID" value="OCS85157.1"/>
    <property type="molecule type" value="Genomic_DNA"/>
</dbReference>
<protein>
    <recommendedName>
        <fullName evidence="3">Short-chain dehydrogenase</fullName>
    </recommendedName>
</protein>
<evidence type="ECO:0000313" key="1">
    <source>
        <dbReference type="EMBL" id="OCS85157.1"/>
    </source>
</evidence>
<comment type="caution">
    <text evidence="1">The sequence shown here is derived from an EMBL/GenBank/DDBJ whole genome shotgun (WGS) entry which is preliminary data.</text>
</comment>
<dbReference type="OrthoDB" id="9857025at2"/>
<accession>A0A1C0YD93</accession>
<dbReference type="STRING" id="33978.A6M13_14005"/>
<name>A0A1C0YD93_9BACL</name>
<dbReference type="InterPro" id="IPR036291">
    <property type="entry name" value="NAD(P)-bd_dom_sf"/>
</dbReference>
<keyword evidence="2" id="KW-1185">Reference proteome</keyword>
<dbReference type="SUPFAM" id="SSF51735">
    <property type="entry name" value="NAD(P)-binding Rossmann-fold domains"/>
    <property type="match status" value="1"/>
</dbReference>
<evidence type="ECO:0008006" key="3">
    <source>
        <dbReference type="Google" id="ProtNLM"/>
    </source>
</evidence>
<dbReference type="AlphaFoldDB" id="A0A1C0YD93"/>
<reference evidence="1 2" key="1">
    <citation type="submission" date="2016-07" db="EMBL/GenBank/DDBJ databases">
        <title>Caryophanon tenue genome sequencing.</title>
        <authorList>
            <person name="Verma A."/>
            <person name="Pal Y."/>
            <person name="Krishnamurthi S."/>
        </authorList>
    </citation>
    <scope>NUCLEOTIDE SEQUENCE [LARGE SCALE GENOMIC DNA]</scope>
    <source>
        <strain evidence="1 2">DSM 14152</strain>
    </source>
</reference>
<gene>
    <name evidence="1" type="ORF">A6M13_14005</name>
</gene>
<dbReference type="RefSeq" id="WP_066545195.1">
    <property type="nucleotide sequence ID" value="NZ_MASJ01000016.1"/>
</dbReference>
<dbReference type="Proteomes" id="UP000093199">
    <property type="component" value="Unassembled WGS sequence"/>
</dbReference>
<proteinExistence type="predicted"/>
<evidence type="ECO:0000313" key="2">
    <source>
        <dbReference type="Proteomes" id="UP000093199"/>
    </source>
</evidence>
<organism evidence="1 2">
    <name type="scientific">Caryophanon tenue</name>
    <dbReference type="NCBI Taxonomy" id="33978"/>
    <lineage>
        <taxon>Bacteria</taxon>
        <taxon>Bacillati</taxon>
        <taxon>Bacillota</taxon>
        <taxon>Bacilli</taxon>
        <taxon>Bacillales</taxon>
        <taxon>Caryophanaceae</taxon>
        <taxon>Caryophanon</taxon>
    </lineage>
</organism>
<sequence>MTTMIIGATTALGQAVAQQTNGTVISVPESFDTLQQLQQMIDEVKSQHTHIDTLYFCAYDMPSKQLTLLDHFEESFFRQYITRFLWLYSMAPLLANSDTPLVISFHPNGGDERLNFHDIELRNSYTQKLAAKHIPRLLDLALLHFHEKFDTIRTVAFDPGAIKEEQNFLMKLHAISAQDAVQHAQHFVETHTGNMLIGNTKGAVDITTHAYHPGKAYELYMETHRKLTIRKQQGV</sequence>